<protein>
    <recommendedName>
        <fullName evidence="17">Phosphomevalonate kinase</fullName>
        <ecNumber evidence="3">2.7.4.2</ecNumber>
    </recommendedName>
</protein>
<keyword evidence="16" id="KW-0753">Steroid metabolism</keyword>
<dbReference type="GO" id="GO:0006695">
    <property type="term" value="P:cholesterol biosynthetic process"/>
    <property type="evidence" value="ECO:0007669"/>
    <property type="project" value="UniProtKB-KW"/>
</dbReference>
<keyword evidence="19" id="KW-1185">Reference proteome</keyword>
<reference evidence="18 19" key="1">
    <citation type="submission" date="2019-07" db="EMBL/GenBank/DDBJ databases">
        <title>Draft genome assembly of a fouling barnacle, Amphibalanus amphitrite (Darwin, 1854): The first reference genome for Thecostraca.</title>
        <authorList>
            <person name="Kim W."/>
        </authorList>
    </citation>
    <scope>NUCLEOTIDE SEQUENCE [LARGE SCALE GENOMIC DNA]</scope>
    <source>
        <strain evidence="18">SNU_AA5</strain>
        <tissue evidence="18">Soma without cirri and trophi</tissue>
    </source>
</reference>
<keyword evidence="5" id="KW-0444">Lipid biosynthesis</keyword>
<evidence type="ECO:0000256" key="12">
    <source>
        <dbReference type="ARBA" id="ARBA00022955"/>
    </source>
</evidence>
<proteinExistence type="predicted"/>
<dbReference type="EC" id="2.7.4.2" evidence="3"/>
<evidence type="ECO:0000256" key="16">
    <source>
        <dbReference type="ARBA" id="ARBA00023221"/>
    </source>
</evidence>
<evidence type="ECO:0000256" key="6">
    <source>
        <dbReference type="ARBA" id="ARBA00022548"/>
    </source>
</evidence>
<dbReference type="GO" id="GO:0004631">
    <property type="term" value="F:phosphomevalonate kinase activity"/>
    <property type="evidence" value="ECO:0007669"/>
    <property type="project" value="UniProtKB-EC"/>
</dbReference>
<dbReference type="OrthoDB" id="2401875at2759"/>
<evidence type="ECO:0000256" key="2">
    <source>
        <dbReference type="ARBA" id="ARBA00005017"/>
    </source>
</evidence>
<evidence type="ECO:0000256" key="13">
    <source>
        <dbReference type="ARBA" id="ARBA00023011"/>
    </source>
</evidence>
<gene>
    <name evidence="18" type="primary">Pmvk_1</name>
    <name evidence="18" type="ORF">FJT64_012503</name>
</gene>
<dbReference type="GO" id="GO:0019287">
    <property type="term" value="P:isopentenyl diphosphate biosynthetic process, mevalonate pathway"/>
    <property type="evidence" value="ECO:0007669"/>
    <property type="project" value="UniProtKB-UniPathway"/>
</dbReference>
<comment type="caution">
    <text evidence="18">The sequence shown here is derived from an EMBL/GenBank/DDBJ whole genome shotgun (WGS) entry which is preliminary data.</text>
</comment>
<dbReference type="InterPro" id="IPR027417">
    <property type="entry name" value="P-loop_NTPase"/>
</dbReference>
<evidence type="ECO:0000256" key="5">
    <source>
        <dbReference type="ARBA" id="ARBA00022516"/>
    </source>
</evidence>
<dbReference type="PANTHER" id="PTHR13101:SF1">
    <property type="entry name" value="PHOSPHOMEVALONATE KINASE"/>
    <property type="match status" value="1"/>
</dbReference>
<dbReference type="GO" id="GO:0005524">
    <property type="term" value="F:ATP binding"/>
    <property type="evidence" value="ECO:0007669"/>
    <property type="project" value="UniProtKB-KW"/>
</dbReference>
<keyword evidence="9 18" id="KW-0418">Kinase</keyword>
<evidence type="ECO:0000256" key="9">
    <source>
        <dbReference type="ARBA" id="ARBA00022777"/>
    </source>
</evidence>
<keyword evidence="15" id="KW-1207">Sterol metabolism</keyword>
<comment type="pathway">
    <text evidence="2">Isoprenoid biosynthesis; isopentenyl diphosphate biosynthesis via mevalonate pathway; isopentenyl diphosphate from (R)-mevalonate: step 2/3.</text>
</comment>
<accession>A0A6A4V5Y5</accession>
<evidence type="ECO:0000256" key="14">
    <source>
        <dbReference type="ARBA" id="ARBA00023098"/>
    </source>
</evidence>
<keyword evidence="6" id="KW-0153">Cholesterol metabolism</keyword>
<dbReference type="GO" id="GO:0005829">
    <property type="term" value="C:cytosol"/>
    <property type="evidence" value="ECO:0007669"/>
    <property type="project" value="UniProtKB-SubCell"/>
</dbReference>
<evidence type="ECO:0000313" key="19">
    <source>
        <dbReference type="Proteomes" id="UP000440578"/>
    </source>
</evidence>
<dbReference type="Pfam" id="PF04275">
    <property type="entry name" value="P-mevalo_kinase"/>
    <property type="match status" value="1"/>
</dbReference>
<dbReference type="PANTHER" id="PTHR13101">
    <property type="entry name" value="PHOSPHOMEVALONATE KINASE"/>
    <property type="match status" value="1"/>
</dbReference>
<evidence type="ECO:0000256" key="15">
    <source>
        <dbReference type="ARBA" id="ARBA00023166"/>
    </source>
</evidence>
<keyword evidence="7" id="KW-0808">Transferase</keyword>
<sequence>MQNEIPTLIVLLNGKRKSGKDFLAELLNKRYRQEMIVWGERMRAVDNGYFCRLALEMAGADRYPVWIVSDTRRRTDISWFREKYGDRVKTIQVKANLTTRELRGFVFTKGVDDAESECDLDGVTGWDLTVVNNGDPRPLDEAVDTVTAWCTPGRSA</sequence>
<name>A0A6A4V5Y5_AMPAM</name>
<evidence type="ECO:0000256" key="1">
    <source>
        <dbReference type="ARBA" id="ARBA00004514"/>
    </source>
</evidence>
<evidence type="ECO:0000256" key="3">
    <source>
        <dbReference type="ARBA" id="ARBA00012958"/>
    </source>
</evidence>
<dbReference type="Gene3D" id="3.40.50.300">
    <property type="entry name" value="P-loop containing nucleotide triphosphate hydrolases"/>
    <property type="match status" value="1"/>
</dbReference>
<evidence type="ECO:0000256" key="11">
    <source>
        <dbReference type="ARBA" id="ARBA00022840"/>
    </source>
</evidence>
<evidence type="ECO:0000256" key="10">
    <source>
        <dbReference type="ARBA" id="ARBA00022778"/>
    </source>
</evidence>
<keyword evidence="4" id="KW-0963">Cytoplasm</keyword>
<evidence type="ECO:0000256" key="8">
    <source>
        <dbReference type="ARBA" id="ARBA00022741"/>
    </source>
</evidence>
<keyword evidence="10" id="KW-0152">Cholesterol biosynthesis</keyword>
<dbReference type="UniPathway" id="UPA00057">
    <property type="reaction ID" value="UER00099"/>
</dbReference>
<comment type="subcellular location">
    <subcellularLocation>
        <location evidence="1">Cytoplasm</location>
        <location evidence="1">Cytosol</location>
    </subcellularLocation>
</comment>
<dbReference type="EMBL" id="VIIS01002057">
    <property type="protein sequence ID" value="KAF0289142.1"/>
    <property type="molecule type" value="Genomic_DNA"/>
</dbReference>
<evidence type="ECO:0000313" key="18">
    <source>
        <dbReference type="EMBL" id="KAF0289143.1"/>
    </source>
</evidence>
<organism evidence="18 19">
    <name type="scientific">Amphibalanus amphitrite</name>
    <name type="common">Striped barnacle</name>
    <name type="synonym">Balanus amphitrite</name>
    <dbReference type="NCBI Taxonomy" id="1232801"/>
    <lineage>
        <taxon>Eukaryota</taxon>
        <taxon>Metazoa</taxon>
        <taxon>Ecdysozoa</taxon>
        <taxon>Arthropoda</taxon>
        <taxon>Crustacea</taxon>
        <taxon>Multicrustacea</taxon>
        <taxon>Cirripedia</taxon>
        <taxon>Thoracica</taxon>
        <taxon>Thoracicalcarea</taxon>
        <taxon>Balanomorpha</taxon>
        <taxon>Balanoidea</taxon>
        <taxon>Balanidae</taxon>
        <taxon>Amphibalaninae</taxon>
        <taxon>Amphibalanus</taxon>
    </lineage>
</organism>
<evidence type="ECO:0000256" key="17">
    <source>
        <dbReference type="ARBA" id="ARBA00034549"/>
    </source>
</evidence>
<dbReference type="Proteomes" id="UP000440578">
    <property type="component" value="Unassembled WGS sequence"/>
</dbReference>
<keyword evidence="14" id="KW-0443">Lipid metabolism</keyword>
<evidence type="ECO:0000256" key="4">
    <source>
        <dbReference type="ARBA" id="ARBA00022490"/>
    </source>
</evidence>
<dbReference type="InterPro" id="IPR005919">
    <property type="entry name" value="Pmev_kin_anim"/>
</dbReference>
<keyword evidence="12" id="KW-0752">Steroid biosynthesis</keyword>
<evidence type="ECO:0000256" key="7">
    <source>
        <dbReference type="ARBA" id="ARBA00022679"/>
    </source>
</evidence>
<dbReference type="AlphaFoldDB" id="A0A6A4V5Y5"/>
<keyword evidence="13" id="KW-0756">Sterol biosynthesis</keyword>
<keyword evidence="8" id="KW-0547">Nucleotide-binding</keyword>
<keyword evidence="11" id="KW-0067">ATP-binding</keyword>
<dbReference type="EMBL" id="VIIS01002057">
    <property type="protein sequence ID" value="KAF0289143.1"/>
    <property type="molecule type" value="Genomic_DNA"/>
</dbReference>